<dbReference type="Proteomes" id="UP000287156">
    <property type="component" value="Unassembled WGS sequence"/>
</dbReference>
<feature type="transmembrane region" description="Helical" evidence="1">
    <location>
        <begin position="153"/>
        <end position="173"/>
    </location>
</feature>
<feature type="transmembrane region" description="Helical" evidence="1">
    <location>
        <begin position="81"/>
        <end position="109"/>
    </location>
</feature>
<sequence length="180" mass="20055">MSIRMKDVKVLRKISLITIFSKSIYSPKEIAKYRFLTIGKSIQYVFILGLFLSLAGFYDAIFQQDFTAGYGHTASDTGTKVLFAALVVLMAFILNSGLAFLSITILAVIGEPIAKALGRKLPYRQSWRLTACSTTLPVVLFSLLNLFHFDQPYFILLALIMAVVIIIVSIKAIPKPRKKS</sequence>
<name>A0A429XYM1_9BACI</name>
<dbReference type="Pfam" id="PF06691">
    <property type="entry name" value="DUF1189"/>
    <property type="match status" value="1"/>
</dbReference>
<dbReference type="InterPro" id="IPR009574">
    <property type="entry name" value="DUF1189"/>
</dbReference>
<dbReference type="RefSeq" id="WP_126051214.1">
    <property type="nucleotide sequence ID" value="NZ_QYTV02000005.1"/>
</dbReference>
<dbReference type="EMBL" id="QYTV02000005">
    <property type="protein sequence ID" value="RST73828.1"/>
    <property type="molecule type" value="Genomic_DNA"/>
</dbReference>
<comment type="caution">
    <text evidence="2">The sequence shown here is derived from an EMBL/GenBank/DDBJ whole genome shotgun (WGS) entry which is preliminary data.</text>
</comment>
<evidence type="ECO:0000256" key="1">
    <source>
        <dbReference type="SAM" id="Phobius"/>
    </source>
</evidence>
<keyword evidence="1" id="KW-1133">Transmembrane helix</keyword>
<dbReference type="AlphaFoldDB" id="A0A429XYM1"/>
<dbReference type="OrthoDB" id="1903376at2"/>
<keyword evidence="3" id="KW-1185">Reference proteome</keyword>
<proteinExistence type="predicted"/>
<keyword evidence="1" id="KW-0472">Membrane</keyword>
<feature type="transmembrane region" description="Helical" evidence="1">
    <location>
        <begin position="42"/>
        <end position="61"/>
    </location>
</feature>
<organism evidence="2 3">
    <name type="scientific">Siminovitchia acidinfaciens</name>
    <dbReference type="NCBI Taxonomy" id="2321395"/>
    <lineage>
        <taxon>Bacteria</taxon>
        <taxon>Bacillati</taxon>
        <taxon>Bacillota</taxon>
        <taxon>Bacilli</taxon>
        <taxon>Bacillales</taxon>
        <taxon>Bacillaceae</taxon>
        <taxon>Siminovitchia</taxon>
    </lineage>
</organism>
<gene>
    <name evidence="2" type="ORF">D4T97_013215</name>
</gene>
<reference evidence="2" key="1">
    <citation type="submission" date="2018-12" db="EMBL/GenBank/DDBJ databases">
        <authorList>
            <person name="Sun L."/>
            <person name="Chen Z."/>
        </authorList>
    </citation>
    <scope>NUCLEOTIDE SEQUENCE [LARGE SCALE GENOMIC DNA]</scope>
    <source>
        <strain evidence="2">3-2-2</strain>
    </source>
</reference>
<protein>
    <submittedName>
        <fullName evidence="2">DUF1189 domain-containing protein</fullName>
    </submittedName>
</protein>
<evidence type="ECO:0000313" key="2">
    <source>
        <dbReference type="EMBL" id="RST73828.1"/>
    </source>
</evidence>
<evidence type="ECO:0000313" key="3">
    <source>
        <dbReference type="Proteomes" id="UP000287156"/>
    </source>
</evidence>
<accession>A0A429XYM1</accession>
<keyword evidence="1" id="KW-0812">Transmembrane</keyword>
<feature type="transmembrane region" description="Helical" evidence="1">
    <location>
        <begin position="129"/>
        <end position="147"/>
    </location>
</feature>